<reference evidence="11 12" key="1">
    <citation type="journal article" date="2011" name="J. Bacteriol.">
        <title>Complete genome sequence of Amycolicicoccus subflavus DQS3-9A1T, an actinomycete isolated from crude oil-polluted soil.</title>
        <authorList>
            <person name="Cai M."/>
            <person name="Chen W.M."/>
            <person name="Nie Y."/>
            <person name="Chi C.Q."/>
            <person name="Wang Y.N."/>
            <person name="Tang Y.Q."/>
            <person name="Li G.Y."/>
            <person name="Wu X.L."/>
        </authorList>
    </citation>
    <scope>NUCLEOTIDE SEQUENCE [LARGE SCALE GENOMIC DNA]</scope>
    <source>
        <strain evidence="12">DSM 45089 / DQS3-9A1</strain>
    </source>
</reference>
<organism evidence="11 12">
    <name type="scientific">Hoyosella subflava (strain DSM 45089 / JCM 17490 / NBRC 109087 / DQS3-9A1)</name>
    <name type="common">Amycolicicoccus subflavus</name>
    <dbReference type="NCBI Taxonomy" id="443218"/>
    <lineage>
        <taxon>Bacteria</taxon>
        <taxon>Bacillati</taxon>
        <taxon>Actinomycetota</taxon>
        <taxon>Actinomycetes</taxon>
        <taxon>Mycobacteriales</taxon>
        <taxon>Hoyosellaceae</taxon>
        <taxon>Hoyosella</taxon>
    </lineage>
</organism>
<dbReference type="Pfam" id="PF01558">
    <property type="entry name" value="POR"/>
    <property type="match status" value="1"/>
</dbReference>
<dbReference type="SUPFAM" id="SSF52922">
    <property type="entry name" value="TK C-terminal domain-like"/>
    <property type="match status" value="1"/>
</dbReference>
<dbReference type="GO" id="GO:0045333">
    <property type="term" value="P:cellular respiration"/>
    <property type="evidence" value="ECO:0007669"/>
    <property type="project" value="UniProtKB-ARBA"/>
</dbReference>
<dbReference type="SUPFAM" id="SSF52518">
    <property type="entry name" value="Thiamin diphosphate-binding fold (THDP-binding)"/>
    <property type="match status" value="2"/>
</dbReference>
<dbReference type="CDD" id="cd02008">
    <property type="entry name" value="TPP_IOR_alpha"/>
    <property type="match status" value="1"/>
</dbReference>
<dbReference type="eggNOG" id="COG4231">
    <property type="taxonomic scope" value="Bacteria"/>
</dbReference>
<keyword evidence="6" id="KW-0411">Iron-sulfur</keyword>
<evidence type="ECO:0000259" key="10">
    <source>
        <dbReference type="Pfam" id="PF20169"/>
    </source>
</evidence>
<evidence type="ECO:0000313" key="12">
    <source>
        <dbReference type="Proteomes" id="UP000009235"/>
    </source>
</evidence>
<evidence type="ECO:0000313" key="11">
    <source>
        <dbReference type="EMBL" id="AEF42320.1"/>
    </source>
</evidence>
<keyword evidence="2" id="KW-0004">4Fe-4S</keyword>
<keyword evidence="11" id="KW-0670">Pyruvate</keyword>
<gene>
    <name evidence="11" type="ordered locus">AS9A_3882</name>
</gene>
<feature type="compositionally biased region" description="Low complexity" evidence="7">
    <location>
        <begin position="1"/>
        <end position="13"/>
    </location>
</feature>
<evidence type="ECO:0000259" key="8">
    <source>
        <dbReference type="Pfam" id="PF01558"/>
    </source>
</evidence>
<sequence length="1199" mass="130853">MSLTTSSAPTAKTPARRADVPPVRTSISSVDFTLDDRYVREDGSIYLTGIQALVRILRDRAVLDRRRGQNISTFVSGYEGSPLAGYDLEIVRRRRLLDGYDIVHRPGVNEELAATSILGTQMVPQVGRMRGDGVTGYWYGKSPGLDRASDAIRHANLVGTDPNGGAVALVGDDPGGKSSSLACSSEVAMADLLIPTLYPADPQEAIDYGIHAPYLSRFTGLWSGMKIVTALADGAGSATVHPDRIVPTFGDLGASTFRPDANLTGPNLIKLERSQLHDRLPRALAYARLNNLNDIVQRGPDDRVGIVAAGKTYLDLREALTVLGLDESDLRRYGIRILKLGMIFPVDPEIVRSFADGLDEIIVVEEKRAFIESAIREILYGLPGAPRVLGKTDPNGRKLVNDFGELDADLITGALARRLGDELQIEPVIQWRERPKRSRISLPIITRTPYFCSGCPHNASTKVAPDTLIGGGIGCHAMVMLMDEKQVGEVIGLTQMGGEGAQWVGMAPFLEENHFVQNVGDGTFMHSGSLALRAAVASGENITYKLLYNATVAMTGGQDPVGAMPLDRLVGLLKSEGAKKIVVTTEDRNRVKAFKLPRDVEVRDRDDLVKVQQELASVPGVSVLIHDQECAAEKRRKRKRGKVETPTSKVMINERICEGCGDCGEKSNCLSVQPTETEFGRKTTIHQSSCNLDYSCLKGDCPSFVTITPGTAEERDPVPEIPASVVDEPNSATRADDFGMRIMGVGGTGVVTVSQILGTAAVLDGWFVRSLDQTGLAQKGGAVISDLKLTSTYSDHSPKIGAGRCDLYLACDSLVATDPNNLRVADSGKTVAVVSTTEVPTGQMVVDTSVTFPAPGTIRDAIDDSASRSIYLDPAELSLQLFGDEQFTNMLLVGASYQTGSLPISAESIENAITLNGAAVETNLQAFRRGRQVVADPEALTRTINATRKANSEPTRPTADVQEIARIVQANTGSELGKIVERRIAELIDYQNTDYARLFAAFIERVRTAEESTTGHAGVLTETVVRNLYKLMAYKDEYEVARLILDPSFDAAATEAFGKDAKRSIRLHPPMLRALGMKNKISLGSWSYPAFRTLYRMRRVRGTKLDIFGYHHIRKMERQLITEYREVVERLLAGLTPDTLTAAVEIADLPDMVRGYEQIKANNVVRYHETMANLLSRYQRPHHVRDDQCDDYEHPDTDL</sequence>
<dbReference type="HOGENOM" id="CLU_009166_1_0_11"/>
<dbReference type="GO" id="GO:0030976">
    <property type="term" value="F:thiamine pyrophosphate binding"/>
    <property type="evidence" value="ECO:0007669"/>
    <property type="project" value="InterPro"/>
</dbReference>
<name>F6EGT2_HOYSD</name>
<accession>F6EGT2</accession>
<keyword evidence="12" id="KW-1185">Reference proteome</keyword>
<dbReference type="EMBL" id="CP002786">
    <property type="protein sequence ID" value="AEF42320.1"/>
    <property type="molecule type" value="Genomic_DNA"/>
</dbReference>
<dbReference type="AlphaFoldDB" id="F6EGT2"/>
<dbReference type="NCBIfam" id="NF009589">
    <property type="entry name" value="PRK13030.1"/>
    <property type="match status" value="1"/>
</dbReference>
<dbReference type="Pfam" id="PF02775">
    <property type="entry name" value="TPP_enzyme_C"/>
    <property type="match status" value="1"/>
</dbReference>
<dbReference type="CDD" id="cd07034">
    <property type="entry name" value="TPP_PYR_PFOR_IOR-alpha_like"/>
    <property type="match status" value="1"/>
</dbReference>
<feature type="domain" description="Pyruvate/ketoisovalerate oxidoreductase catalytic" evidence="8">
    <location>
        <begin position="746"/>
        <end position="932"/>
    </location>
</feature>
<dbReference type="PANTHER" id="PTHR48084:SF3">
    <property type="entry name" value="SUBUNIT OF PYRUVATE:FLAVODOXIN OXIDOREDUCTASE"/>
    <property type="match status" value="1"/>
</dbReference>
<feature type="domain" description="Thiamine pyrophosphate enzyme TPP-binding" evidence="9">
    <location>
        <begin position="472"/>
        <end position="559"/>
    </location>
</feature>
<evidence type="ECO:0000256" key="6">
    <source>
        <dbReference type="ARBA" id="ARBA00023014"/>
    </source>
</evidence>
<dbReference type="InterPro" id="IPR046667">
    <property type="entry name" value="DUF6537"/>
</dbReference>
<proteinExistence type="predicted"/>
<dbReference type="Gene3D" id="3.40.920.10">
    <property type="entry name" value="Pyruvate-ferredoxin oxidoreductase, PFOR, domain III"/>
    <property type="match status" value="1"/>
</dbReference>
<dbReference type="InterPro" id="IPR051457">
    <property type="entry name" value="2-oxoacid:Fd_oxidoreductase"/>
</dbReference>
<dbReference type="RefSeq" id="WP_013808669.1">
    <property type="nucleotide sequence ID" value="NC_015564.1"/>
</dbReference>
<dbReference type="Gene3D" id="3.40.50.970">
    <property type="match status" value="1"/>
</dbReference>
<dbReference type="Proteomes" id="UP000009235">
    <property type="component" value="Chromosome"/>
</dbReference>
<dbReference type="InterPro" id="IPR009014">
    <property type="entry name" value="Transketo_C/PFOR_II"/>
</dbReference>
<evidence type="ECO:0000256" key="3">
    <source>
        <dbReference type="ARBA" id="ARBA00022982"/>
    </source>
</evidence>
<keyword evidence="3" id="KW-0249">Electron transport</keyword>
<dbReference type="eggNOG" id="COG1014">
    <property type="taxonomic scope" value="Bacteria"/>
</dbReference>
<feature type="region of interest" description="Disordered" evidence="7">
    <location>
        <begin position="1"/>
        <end position="20"/>
    </location>
</feature>
<dbReference type="Pfam" id="PF20169">
    <property type="entry name" value="DUF6537"/>
    <property type="match status" value="1"/>
</dbReference>
<dbReference type="STRING" id="443218.AS9A_3882"/>
<dbReference type="InterPro" id="IPR011766">
    <property type="entry name" value="TPP_enzyme_TPP-bd"/>
</dbReference>
<dbReference type="GO" id="GO:0051539">
    <property type="term" value="F:4 iron, 4 sulfur cluster binding"/>
    <property type="evidence" value="ECO:0007669"/>
    <property type="project" value="UniProtKB-KW"/>
</dbReference>
<keyword evidence="1" id="KW-0813">Transport</keyword>
<evidence type="ECO:0000256" key="4">
    <source>
        <dbReference type="ARBA" id="ARBA00023002"/>
    </source>
</evidence>
<feature type="domain" description="DUF6537" evidence="10">
    <location>
        <begin position="978"/>
        <end position="1172"/>
    </location>
</feature>
<dbReference type="InterPro" id="IPR002880">
    <property type="entry name" value="Pyrv_Fd/Flavodoxin_OxRdtase_N"/>
</dbReference>
<dbReference type="NCBIfam" id="NF009588">
    <property type="entry name" value="PRK13029.1"/>
    <property type="match status" value="1"/>
</dbReference>
<keyword evidence="4" id="KW-0560">Oxidoreductase</keyword>
<dbReference type="PANTHER" id="PTHR48084">
    <property type="entry name" value="2-OXOGLUTARATE OXIDOREDUCTASE SUBUNIT KORB-RELATED"/>
    <property type="match status" value="1"/>
</dbReference>
<protein>
    <submittedName>
        <fullName evidence="11">Indolepyruvate ferredoxin oxidoreductase alpha and beta subunit</fullName>
    </submittedName>
</protein>
<keyword evidence="2" id="KW-0479">Metal-binding</keyword>
<evidence type="ECO:0000259" key="9">
    <source>
        <dbReference type="Pfam" id="PF02775"/>
    </source>
</evidence>
<dbReference type="InterPro" id="IPR002869">
    <property type="entry name" value="Pyrv_flavodox_OxRed_cen"/>
</dbReference>
<dbReference type="SUPFAM" id="SSF53323">
    <property type="entry name" value="Pyruvate-ferredoxin oxidoreductase, PFOR, domain III"/>
    <property type="match status" value="1"/>
</dbReference>
<dbReference type="GO" id="GO:0000287">
    <property type="term" value="F:magnesium ion binding"/>
    <property type="evidence" value="ECO:0007669"/>
    <property type="project" value="UniProtKB-ARBA"/>
</dbReference>
<evidence type="ECO:0000256" key="5">
    <source>
        <dbReference type="ARBA" id="ARBA00023004"/>
    </source>
</evidence>
<dbReference type="InterPro" id="IPR019752">
    <property type="entry name" value="Pyrv/ketoisovalerate_OxRed_cat"/>
</dbReference>
<dbReference type="KEGG" id="asd:AS9A_3882"/>
<dbReference type="GO" id="GO:0016625">
    <property type="term" value="F:oxidoreductase activity, acting on the aldehyde or oxo group of donors, iron-sulfur protein as acceptor"/>
    <property type="evidence" value="ECO:0007669"/>
    <property type="project" value="UniProtKB-ARBA"/>
</dbReference>
<evidence type="ECO:0000256" key="2">
    <source>
        <dbReference type="ARBA" id="ARBA00022485"/>
    </source>
</evidence>
<dbReference type="InterPro" id="IPR029061">
    <property type="entry name" value="THDP-binding"/>
</dbReference>
<keyword evidence="5" id="KW-0408">Iron</keyword>
<evidence type="ECO:0000256" key="1">
    <source>
        <dbReference type="ARBA" id="ARBA00022448"/>
    </source>
</evidence>
<evidence type="ECO:0000256" key="7">
    <source>
        <dbReference type="SAM" id="MobiDB-lite"/>
    </source>
</evidence>